<comment type="caution">
    <text evidence="9">The sequence shown here is derived from an EMBL/GenBank/DDBJ whole genome shotgun (WGS) entry which is preliminary data.</text>
</comment>
<dbReference type="SMART" id="SM01133">
    <property type="entry name" value="DeoC"/>
    <property type="match status" value="1"/>
</dbReference>
<dbReference type="InterPro" id="IPR013785">
    <property type="entry name" value="Aldolase_TIM"/>
</dbReference>
<keyword evidence="8" id="KW-0175">Coiled coil</keyword>
<evidence type="ECO:0000256" key="3">
    <source>
        <dbReference type="ARBA" id="ARBA00023239"/>
    </source>
</evidence>
<dbReference type="GO" id="GO:0016052">
    <property type="term" value="P:carbohydrate catabolic process"/>
    <property type="evidence" value="ECO:0007669"/>
    <property type="project" value="TreeGrafter"/>
</dbReference>
<dbReference type="EC" id="4.1.2.4" evidence="7"/>
<feature type="coiled-coil region" evidence="8">
    <location>
        <begin position="12"/>
        <end position="39"/>
    </location>
</feature>
<dbReference type="CDD" id="cd00959">
    <property type="entry name" value="DeoC"/>
    <property type="match status" value="1"/>
</dbReference>
<name>A0A556QGF4_9BACT</name>
<dbReference type="RefSeq" id="WP_144353991.1">
    <property type="nucleotide sequence ID" value="NZ_CBCRVV010000004.1"/>
</dbReference>
<proteinExistence type="inferred from homology"/>
<accession>A0A556QGF4</accession>
<dbReference type="GO" id="GO:0004139">
    <property type="term" value="F:deoxyribose-phosphate aldolase activity"/>
    <property type="evidence" value="ECO:0007669"/>
    <property type="project" value="UniProtKB-UniRule"/>
</dbReference>
<dbReference type="GO" id="GO:0006018">
    <property type="term" value="P:2-deoxyribose 1-phosphate catabolic process"/>
    <property type="evidence" value="ECO:0007669"/>
    <property type="project" value="UniProtKB-UniRule"/>
</dbReference>
<dbReference type="UniPathway" id="UPA00002">
    <property type="reaction ID" value="UER00468"/>
</dbReference>
<dbReference type="Pfam" id="PF01791">
    <property type="entry name" value="DeoC"/>
    <property type="match status" value="1"/>
</dbReference>
<dbReference type="EMBL" id="VMBG01000003">
    <property type="protein sequence ID" value="TSJ75718.1"/>
    <property type="molecule type" value="Genomic_DNA"/>
</dbReference>
<organism evidence="9 10">
    <name type="scientific">Rariglobus hedericola</name>
    <dbReference type="NCBI Taxonomy" id="2597822"/>
    <lineage>
        <taxon>Bacteria</taxon>
        <taxon>Pseudomonadati</taxon>
        <taxon>Verrucomicrobiota</taxon>
        <taxon>Opitutia</taxon>
        <taxon>Opitutales</taxon>
        <taxon>Opitutaceae</taxon>
        <taxon>Rariglobus</taxon>
    </lineage>
</organism>
<dbReference type="PIRSF" id="PIRSF001357">
    <property type="entry name" value="DeoC"/>
    <property type="match status" value="1"/>
</dbReference>
<dbReference type="FunFam" id="3.20.20.70:FF:000044">
    <property type="entry name" value="Deoxyribose-phosphate aldolase"/>
    <property type="match status" value="1"/>
</dbReference>
<evidence type="ECO:0000256" key="8">
    <source>
        <dbReference type="SAM" id="Coils"/>
    </source>
</evidence>
<comment type="subcellular location">
    <subcellularLocation>
        <location evidence="7">Cytoplasm</location>
    </subcellularLocation>
</comment>
<dbReference type="Gene3D" id="3.20.20.70">
    <property type="entry name" value="Aldolase class I"/>
    <property type="match status" value="1"/>
</dbReference>
<protein>
    <recommendedName>
        <fullName evidence="7">Deoxyribose-phosphate aldolase</fullName>
        <shortName evidence="7">DERA</shortName>
        <ecNumber evidence="7">4.1.2.4</ecNumber>
    </recommendedName>
    <alternativeName>
        <fullName evidence="7">2-deoxy-D-ribose 5-phosphate aldolase</fullName>
    </alternativeName>
    <alternativeName>
        <fullName evidence="7">Phosphodeoxyriboaldolase</fullName>
        <shortName evidence="7">Deoxyriboaldolase</shortName>
    </alternativeName>
</protein>
<evidence type="ECO:0000313" key="9">
    <source>
        <dbReference type="EMBL" id="TSJ75718.1"/>
    </source>
</evidence>
<feature type="active site" description="Proton donor/acceptor" evidence="7">
    <location>
        <position position="94"/>
    </location>
</feature>
<comment type="function">
    <text evidence="6 7">Catalyzes a reversible aldol reaction between acetaldehyde and D-glyceraldehyde 3-phosphate to generate 2-deoxy-D-ribose 5-phosphate.</text>
</comment>
<comment type="pathway">
    <text evidence="7">Carbohydrate degradation; 2-deoxy-D-ribose 1-phosphate degradation; D-glyceraldehyde 3-phosphate and acetaldehyde from 2-deoxy-alpha-D-ribose 1-phosphate: step 2/2.</text>
</comment>
<evidence type="ECO:0000256" key="7">
    <source>
        <dbReference type="HAMAP-Rule" id="MF_00114"/>
    </source>
</evidence>
<evidence type="ECO:0000256" key="1">
    <source>
        <dbReference type="ARBA" id="ARBA00010936"/>
    </source>
</evidence>
<dbReference type="GO" id="GO:0009264">
    <property type="term" value="P:deoxyribonucleotide catabolic process"/>
    <property type="evidence" value="ECO:0007669"/>
    <property type="project" value="UniProtKB-UniRule"/>
</dbReference>
<sequence>MSLTSVQLASYLDSTNLRLDASEADIEQLAREAAQHRFACVMIYPASVPLAARILAGTGARIGTVIGFPSGRFATDAKAAEITTAHLAGAHEVDIVMNYPALRAGHLAEVAAEVTRLTQLAHDQGQLIKVIVETCFLDAAQKLRALEICEVAGADFIKTSTGFGTAGAQVADIAAWAAARKTKIALKASGGIKTLADARAMIDAGATRLGTSNAAAILAEFNGAATAAATSGY</sequence>
<keyword evidence="10" id="KW-1185">Reference proteome</keyword>
<keyword evidence="2 7" id="KW-0963">Cytoplasm</keyword>
<dbReference type="GO" id="GO:0005737">
    <property type="term" value="C:cytoplasm"/>
    <property type="evidence" value="ECO:0007669"/>
    <property type="project" value="UniProtKB-SubCell"/>
</dbReference>
<dbReference type="InterPro" id="IPR002915">
    <property type="entry name" value="DeoC/FbaB/LacD_aldolase"/>
</dbReference>
<evidence type="ECO:0000256" key="4">
    <source>
        <dbReference type="ARBA" id="ARBA00023270"/>
    </source>
</evidence>
<dbReference type="InterPro" id="IPR028581">
    <property type="entry name" value="DeoC_typeI"/>
</dbReference>
<dbReference type="OrthoDB" id="9778711at2"/>
<evidence type="ECO:0000313" key="10">
    <source>
        <dbReference type="Proteomes" id="UP000315648"/>
    </source>
</evidence>
<feature type="active site" description="Proton donor/acceptor" evidence="7">
    <location>
        <position position="187"/>
    </location>
</feature>
<dbReference type="InterPro" id="IPR011343">
    <property type="entry name" value="DeoC"/>
</dbReference>
<comment type="similarity">
    <text evidence="1 7">Belongs to the DeoC/FbaB aldolase family. DeoC type 1 subfamily.</text>
</comment>
<dbReference type="SUPFAM" id="SSF51569">
    <property type="entry name" value="Aldolase"/>
    <property type="match status" value="1"/>
</dbReference>
<dbReference type="AlphaFoldDB" id="A0A556QGF4"/>
<dbReference type="HAMAP" id="MF_00114">
    <property type="entry name" value="DeoC_type1"/>
    <property type="match status" value="1"/>
</dbReference>
<feature type="active site" description="Schiff-base intermediate with acetaldehyde" evidence="7">
    <location>
        <position position="158"/>
    </location>
</feature>
<dbReference type="NCBIfam" id="TIGR00126">
    <property type="entry name" value="deoC"/>
    <property type="match status" value="1"/>
</dbReference>
<evidence type="ECO:0000256" key="5">
    <source>
        <dbReference type="ARBA" id="ARBA00048791"/>
    </source>
</evidence>
<comment type="catalytic activity">
    <reaction evidence="5 7">
        <text>2-deoxy-D-ribose 5-phosphate = D-glyceraldehyde 3-phosphate + acetaldehyde</text>
        <dbReference type="Rhea" id="RHEA:12821"/>
        <dbReference type="ChEBI" id="CHEBI:15343"/>
        <dbReference type="ChEBI" id="CHEBI:59776"/>
        <dbReference type="ChEBI" id="CHEBI:62877"/>
        <dbReference type="EC" id="4.1.2.4"/>
    </reaction>
</comment>
<evidence type="ECO:0000256" key="2">
    <source>
        <dbReference type="ARBA" id="ARBA00022490"/>
    </source>
</evidence>
<reference evidence="9 10" key="1">
    <citation type="submission" date="2019-07" db="EMBL/GenBank/DDBJ databases">
        <title>Description of 53C-WASEF.</title>
        <authorList>
            <person name="Pitt A."/>
            <person name="Hahn M.W."/>
        </authorList>
    </citation>
    <scope>NUCLEOTIDE SEQUENCE [LARGE SCALE GENOMIC DNA]</scope>
    <source>
        <strain evidence="9 10">53C-WASEF</strain>
    </source>
</reference>
<dbReference type="PANTHER" id="PTHR10889">
    <property type="entry name" value="DEOXYRIBOSE-PHOSPHATE ALDOLASE"/>
    <property type="match status" value="1"/>
</dbReference>
<keyword evidence="3 7" id="KW-0456">Lyase</keyword>
<keyword evidence="4 7" id="KW-0704">Schiff base</keyword>
<dbReference type="Proteomes" id="UP000315648">
    <property type="component" value="Unassembled WGS sequence"/>
</dbReference>
<evidence type="ECO:0000256" key="6">
    <source>
        <dbReference type="ARBA" id="ARBA00056337"/>
    </source>
</evidence>
<gene>
    <name evidence="7 9" type="primary">deoC</name>
    <name evidence="9" type="ORF">FPL22_15735</name>
</gene>
<dbReference type="PANTHER" id="PTHR10889:SF1">
    <property type="entry name" value="DEOXYRIBOSE-PHOSPHATE ALDOLASE"/>
    <property type="match status" value="1"/>
</dbReference>